<evidence type="ECO:0000256" key="1">
    <source>
        <dbReference type="SAM" id="MobiDB-lite"/>
    </source>
</evidence>
<name>A0A084WBK7_ANOSI</name>
<reference evidence="2 4" key="1">
    <citation type="journal article" date="2014" name="BMC Genomics">
        <title>Genome sequence of Anopheles sinensis provides insight into genetics basis of mosquito competence for malaria parasites.</title>
        <authorList>
            <person name="Zhou D."/>
            <person name="Zhang D."/>
            <person name="Ding G."/>
            <person name="Shi L."/>
            <person name="Hou Q."/>
            <person name="Ye Y."/>
            <person name="Xu Y."/>
            <person name="Zhou H."/>
            <person name="Xiong C."/>
            <person name="Li S."/>
            <person name="Yu J."/>
            <person name="Hong S."/>
            <person name="Yu X."/>
            <person name="Zou P."/>
            <person name="Chen C."/>
            <person name="Chang X."/>
            <person name="Wang W."/>
            <person name="Lv Y."/>
            <person name="Sun Y."/>
            <person name="Ma L."/>
            <person name="Shen B."/>
            <person name="Zhu C."/>
        </authorList>
    </citation>
    <scope>NUCLEOTIDE SEQUENCE [LARGE SCALE GENOMIC DNA]</scope>
</reference>
<accession>A0A084WBK7</accession>
<dbReference type="Proteomes" id="UP000030765">
    <property type="component" value="Unassembled WGS sequence"/>
</dbReference>
<keyword evidence="4" id="KW-1185">Reference proteome</keyword>
<evidence type="ECO:0000313" key="4">
    <source>
        <dbReference type="Proteomes" id="UP000030765"/>
    </source>
</evidence>
<dbReference type="VEuPathDB" id="VectorBase:ASIC015571"/>
<feature type="region of interest" description="Disordered" evidence="1">
    <location>
        <begin position="42"/>
        <end position="75"/>
    </location>
</feature>
<gene>
    <name evidence="2" type="ORF">ZHAS_00015571</name>
</gene>
<protein>
    <submittedName>
        <fullName evidence="2 3">Uncharacterized protein</fullName>
    </submittedName>
</protein>
<feature type="compositionally biased region" description="Polar residues" evidence="1">
    <location>
        <begin position="42"/>
        <end position="57"/>
    </location>
</feature>
<organism evidence="2">
    <name type="scientific">Anopheles sinensis</name>
    <name type="common">Mosquito</name>
    <dbReference type="NCBI Taxonomy" id="74873"/>
    <lineage>
        <taxon>Eukaryota</taxon>
        <taxon>Metazoa</taxon>
        <taxon>Ecdysozoa</taxon>
        <taxon>Arthropoda</taxon>
        <taxon>Hexapoda</taxon>
        <taxon>Insecta</taxon>
        <taxon>Pterygota</taxon>
        <taxon>Neoptera</taxon>
        <taxon>Endopterygota</taxon>
        <taxon>Diptera</taxon>
        <taxon>Nematocera</taxon>
        <taxon>Culicoidea</taxon>
        <taxon>Culicidae</taxon>
        <taxon>Anophelinae</taxon>
        <taxon>Anopheles</taxon>
    </lineage>
</organism>
<dbReference type="EMBL" id="ATLV01022364">
    <property type="status" value="NOT_ANNOTATED_CDS"/>
    <property type="molecule type" value="Genomic_DNA"/>
</dbReference>
<evidence type="ECO:0000313" key="2">
    <source>
        <dbReference type="EMBL" id="KFB47601.1"/>
    </source>
</evidence>
<feature type="region of interest" description="Disordered" evidence="1">
    <location>
        <begin position="1"/>
        <end position="29"/>
    </location>
</feature>
<reference evidence="3" key="2">
    <citation type="submission" date="2020-05" db="UniProtKB">
        <authorList>
            <consortium name="EnsemblMetazoa"/>
        </authorList>
    </citation>
    <scope>IDENTIFICATION</scope>
</reference>
<proteinExistence type="predicted"/>
<evidence type="ECO:0000313" key="3">
    <source>
        <dbReference type="EnsemblMetazoa" id="ASIC015571-PA"/>
    </source>
</evidence>
<dbReference type="AlphaFoldDB" id="A0A084WBK7"/>
<dbReference type="EMBL" id="KE525331">
    <property type="protein sequence ID" value="KFB47601.1"/>
    <property type="molecule type" value="Genomic_DNA"/>
</dbReference>
<dbReference type="EnsemblMetazoa" id="ASIC015571-RA">
    <property type="protein sequence ID" value="ASIC015571-PA"/>
    <property type="gene ID" value="ASIC015571"/>
</dbReference>
<sequence>MDHTHRPPSSVDFRSVSQSRGSVREQKEFDKLDNQLTACRTHTTSASSCASNQTNGSRIARGGEPSEAGSHADFPPARLANYHGKCSSGTVLCSPTPLATVDR</sequence>